<dbReference type="Proteomes" id="UP000029389">
    <property type="component" value="Unassembled WGS sequence"/>
</dbReference>
<dbReference type="AlphaFoldDB" id="A0A090ZKC2"/>
<name>A0A090ZKC2_9BACI</name>
<sequence length="31" mass="3691">MYQVNMKTGLLCYEDVTTKYIKANKIYDDTK</sequence>
<reference evidence="1 2" key="1">
    <citation type="submission" date="2014-04" db="EMBL/GenBank/DDBJ databases">
        <authorList>
            <person name="Bishop-Lilly K.A."/>
            <person name="Broomall S.M."/>
            <person name="Chain P.S."/>
            <person name="Chertkov O."/>
            <person name="Coyne S.R."/>
            <person name="Daligault H.E."/>
            <person name="Davenport K.W."/>
            <person name="Erkkila T."/>
            <person name="Frey K.G."/>
            <person name="Gibbons H.S."/>
            <person name="Gu W."/>
            <person name="Jaissle J."/>
            <person name="Johnson S.L."/>
            <person name="Koroleva G.I."/>
            <person name="Ladner J.T."/>
            <person name="Lo C.-C."/>
            <person name="Minogue T.D."/>
            <person name="Munk C."/>
            <person name="Palacios G.F."/>
            <person name="Redden C.L."/>
            <person name="Rosenzweig C.N."/>
            <person name="Scholz M.B."/>
            <person name="Teshima H."/>
            <person name="Xu Y."/>
        </authorList>
    </citation>
    <scope>NUCLEOTIDE SEQUENCE [LARGE SCALE GENOMIC DNA]</scope>
    <source>
        <strain evidence="1 2">BHP</strain>
    </source>
</reference>
<comment type="caution">
    <text evidence="1">The sequence shown here is derived from an EMBL/GenBank/DDBJ whole genome shotgun (WGS) entry which is preliminary data.</text>
</comment>
<accession>A0A090ZKC2</accession>
<evidence type="ECO:0000313" key="1">
    <source>
        <dbReference type="EMBL" id="KFN04611.1"/>
    </source>
</evidence>
<dbReference type="EMBL" id="JMQC01000008">
    <property type="protein sequence ID" value="KFN04611.1"/>
    <property type="molecule type" value="Genomic_DNA"/>
</dbReference>
<proteinExistence type="predicted"/>
<dbReference type="PATRIC" id="fig|1405.8.peg.4835"/>
<evidence type="ECO:0000313" key="2">
    <source>
        <dbReference type="Proteomes" id="UP000029389"/>
    </source>
</evidence>
<gene>
    <name evidence="1" type="ORF">DJ93_4699</name>
</gene>
<protein>
    <submittedName>
        <fullName evidence="1">Uncharacterized protein</fullName>
    </submittedName>
</protein>
<organism evidence="1 2">
    <name type="scientific">Bacillus clarus</name>
    <dbReference type="NCBI Taxonomy" id="2338372"/>
    <lineage>
        <taxon>Bacteria</taxon>
        <taxon>Bacillati</taxon>
        <taxon>Bacillota</taxon>
        <taxon>Bacilli</taxon>
        <taxon>Bacillales</taxon>
        <taxon>Bacillaceae</taxon>
        <taxon>Bacillus</taxon>
        <taxon>Bacillus cereus group</taxon>
    </lineage>
</organism>